<protein>
    <submittedName>
        <fullName evidence="1">SpoIID/LytB domain-containing protein</fullName>
    </submittedName>
</protein>
<sequence length="753" mass="83913">MRKGYSSKREKYLTALMAVLLVALAILFVQAVMDEKVILEYSNEYVAMAELPSQLSFTYYEEEEWKEKLKEINSGKNLNGKLTFGKLEKLLEQLSVREYVTYPERFSWKNVSRSEWNGVYEQILDLLDTEGKVSATNLVFLTDETEGEKEEEILRRLTQKGYYEVAEGVDYFHYYDMYQVYVKDNRIIGISSECKGPLTLKNVFVHSTAQEKAEILYESQKILLDIEGLEEDIKDTICDMEWTEGRVTAIYKKEDMISGKVLSFNDKQIEISGYGTLEHNGTLKIYKTYGTVEELDESKLVIGNLQADFVVAEKQVCGIILKEPASIETIRVLLLNEESPYHENPVFVTDAGGTVTVGDKTEEISPGNPITMSEFFGESPDYVKIALEDENGRIYFSDGAGAHTSLGYRGTMEIRKYPEGYGVVNELSLEQYLYGVVPSEMPSSYEREALCVQAVCARSYACIQLMKGDYAALGAHVDDSTSYQVYNKQEETPQTNLAVDDTIGEVIKYQGEVAEAYFFSTSCGYTGDMGLWNVGGEERFGYLQGISLLAEGEEADISSEESFAEFIKNKDIASYDSDSSYFRWQAEVMALKETETVNNAIMERAGANASNVQFLKADGSEGKASDLAGFGALKEISVGERGSGGGVKVLRISYEKGTVNVITEYNIRYVLGAAAGKVTDNKGEAIDMKLLPSAYFTLTPVDQGYLLQGGGYGHGIGMSQNGSNGMAKAGMNYVEILTKFYQDITIENIYNGE</sequence>
<name>A0AC61RZ14_9FIRM</name>
<keyword evidence="2" id="KW-1185">Reference proteome</keyword>
<comment type="caution">
    <text evidence="1">The sequence shown here is derived from an EMBL/GenBank/DDBJ whole genome shotgun (WGS) entry which is preliminary data.</text>
</comment>
<evidence type="ECO:0000313" key="1">
    <source>
        <dbReference type="EMBL" id="TGY96994.1"/>
    </source>
</evidence>
<gene>
    <name evidence="1" type="ORF">E5329_07165</name>
</gene>
<dbReference type="EMBL" id="SRYA01000011">
    <property type="protein sequence ID" value="TGY96994.1"/>
    <property type="molecule type" value="Genomic_DNA"/>
</dbReference>
<proteinExistence type="predicted"/>
<evidence type="ECO:0000313" key="2">
    <source>
        <dbReference type="Proteomes" id="UP000304953"/>
    </source>
</evidence>
<reference evidence="1" key="1">
    <citation type="submission" date="2019-04" db="EMBL/GenBank/DDBJ databases">
        <title>Microbes associate with the intestines of laboratory mice.</title>
        <authorList>
            <person name="Navarre W."/>
            <person name="Wong E."/>
            <person name="Huang K."/>
            <person name="Tropini C."/>
            <person name="Ng K."/>
            <person name="Yu B."/>
        </authorList>
    </citation>
    <scope>NUCLEOTIDE SEQUENCE</scope>
    <source>
        <strain evidence="1">NM01_1-7b</strain>
    </source>
</reference>
<dbReference type="Proteomes" id="UP000304953">
    <property type="component" value="Unassembled WGS sequence"/>
</dbReference>
<organism evidence="1 2">
    <name type="scientific">Petralouisia muris</name>
    <dbReference type="NCBI Taxonomy" id="3032872"/>
    <lineage>
        <taxon>Bacteria</taxon>
        <taxon>Bacillati</taxon>
        <taxon>Bacillota</taxon>
        <taxon>Clostridia</taxon>
        <taxon>Lachnospirales</taxon>
        <taxon>Lachnospiraceae</taxon>
        <taxon>Petralouisia</taxon>
    </lineage>
</organism>
<accession>A0AC61RZ14</accession>